<reference evidence="2" key="2">
    <citation type="submission" date="2025-08" db="UniProtKB">
        <authorList>
            <consortium name="Ensembl"/>
        </authorList>
    </citation>
    <scope>IDENTIFICATION</scope>
</reference>
<dbReference type="Gene3D" id="2.60.40.420">
    <property type="entry name" value="Cupredoxins - blue copper proteins"/>
    <property type="match status" value="1"/>
</dbReference>
<dbReference type="GeneTree" id="ENSGT00940000158517"/>
<dbReference type="STRING" id="62062.ENSHHUP00000003114"/>
<dbReference type="AlphaFoldDB" id="A0A4W5JTI2"/>
<accession>A0A4W5JTI2</accession>
<keyword evidence="3" id="KW-1185">Reference proteome</keyword>
<protein>
    <submittedName>
        <fullName evidence="2">Uncharacterized protein</fullName>
    </submittedName>
</protein>
<reference evidence="3" key="1">
    <citation type="submission" date="2018-06" db="EMBL/GenBank/DDBJ databases">
        <title>Genome assembly of Danube salmon.</title>
        <authorList>
            <person name="Macqueen D.J."/>
            <person name="Gundappa M.K."/>
        </authorList>
    </citation>
    <scope>NUCLEOTIDE SEQUENCE [LARGE SCALE GENOMIC DNA]</scope>
</reference>
<evidence type="ECO:0000256" key="1">
    <source>
        <dbReference type="SAM" id="SignalP"/>
    </source>
</evidence>
<organism evidence="2 3">
    <name type="scientific">Hucho hucho</name>
    <name type="common">huchen</name>
    <dbReference type="NCBI Taxonomy" id="62062"/>
    <lineage>
        <taxon>Eukaryota</taxon>
        <taxon>Metazoa</taxon>
        <taxon>Chordata</taxon>
        <taxon>Craniata</taxon>
        <taxon>Vertebrata</taxon>
        <taxon>Euteleostomi</taxon>
        <taxon>Actinopterygii</taxon>
        <taxon>Neopterygii</taxon>
        <taxon>Teleostei</taxon>
        <taxon>Protacanthopterygii</taxon>
        <taxon>Salmoniformes</taxon>
        <taxon>Salmonidae</taxon>
        <taxon>Salmoninae</taxon>
        <taxon>Hucho</taxon>
    </lineage>
</organism>
<keyword evidence="1" id="KW-0732">Signal</keyword>
<dbReference type="InterPro" id="IPR008972">
    <property type="entry name" value="Cupredoxin"/>
</dbReference>
<feature type="chain" id="PRO_5021437933" evidence="1">
    <location>
        <begin position="23"/>
        <end position="233"/>
    </location>
</feature>
<dbReference type="Proteomes" id="UP000314982">
    <property type="component" value="Unassembled WGS sequence"/>
</dbReference>
<reference evidence="2" key="3">
    <citation type="submission" date="2025-09" db="UniProtKB">
        <authorList>
            <consortium name="Ensembl"/>
        </authorList>
    </citation>
    <scope>IDENTIFICATION</scope>
</reference>
<evidence type="ECO:0000313" key="2">
    <source>
        <dbReference type="Ensembl" id="ENSHHUP00000003114.1"/>
    </source>
</evidence>
<feature type="signal peptide" evidence="1">
    <location>
        <begin position="1"/>
        <end position="22"/>
    </location>
</feature>
<dbReference type="Ensembl" id="ENSHHUT00000003221.1">
    <property type="protein sequence ID" value="ENSHHUP00000003114.1"/>
    <property type="gene ID" value="ENSHHUG00000001974.1"/>
</dbReference>
<evidence type="ECO:0000313" key="3">
    <source>
        <dbReference type="Proteomes" id="UP000314982"/>
    </source>
</evidence>
<name>A0A4W5JTI2_9TELE</name>
<sequence>MFGFRTLIPGLLLLAGLPGGEGRGRERVYYVGIKEIHWDYAPTGMNLINGKNIADDEHASFFLQSGPQRIGSVYKKAVYRQYTDASYLIEAPRPGWLGYLGPVLRAEVDDVIIVHLKNFASRNYSMHPHGVFYEKDSEGRTHAHTHTHTHTHKTDRTHTAVPTNKVIYKMKHRPPSNSLSLSISIHSLSLLSVPLKVLLTLDPIVEPWQVYRTAENVVRQTDRLDTSLIQQRM</sequence>
<proteinExistence type="predicted"/>
<dbReference type="SUPFAM" id="SSF49503">
    <property type="entry name" value="Cupredoxins"/>
    <property type="match status" value="1"/>
</dbReference>